<accession>A0A372EIY7</accession>
<feature type="region of interest" description="Disordered" evidence="1">
    <location>
        <begin position="119"/>
        <end position="145"/>
    </location>
</feature>
<dbReference type="SUPFAM" id="SSF51735">
    <property type="entry name" value="NAD(P)-binding Rossmann-fold domains"/>
    <property type="match status" value="1"/>
</dbReference>
<proteinExistence type="predicted"/>
<evidence type="ECO:0000259" key="2">
    <source>
        <dbReference type="Pfam" id="PF01370"/>
    </source>
</evidence>
<dbReference type="InterPro" id="IPR036291">
    <property type="entry name" value="NAD(P)-bd_dom_sf"/>
</dbReference>
<sequence length="310" mass="33861">MKLLVTGVNGWIGAALAHHFRGQGHDVRGTTRQGGGPGILASGDIDERTDWQEALRDREVVVHTAARVHVMHERSSDPLRAFRQVNTEGTLRLARQSAAAGVRRLVFLSSVKVNGEYTAPGRPFRHDDEPAPLDPYGRSKQEAEEGLRHIEAETGLQVVVIRPPLVYGPGVKANFAALGRWVGRGLPLPFGRLADNRRSLVSLRNLVSLVSTCIDHPKAAGETFLVSDHHDLSTRELVELLAAALHRSPWLIDVPPWWLQAVGRATGRQAAIDRLTGSLQVDIEHTLTTLGWSPAQTVPQALSEWAGPLT</sequence>
<dbReference type="RefSeq" id="WP_116958918.1">
    <property type="nucleotide sequence ID" value="NZ_QVLS01000006.1"/>
</dbReference>
<dbReference type="Pfam" id="PF01370">
    <property type="entry name" value="Epimerase"/>
    <property type="match status" value="1"/>
</dbReference>
<dbReference type="InterPro" id="IPR001509">
    <property type="entry name" value="Epimerase_deHydtase"/>
</dbReference>
<comment type="caution">
    <text evidence="3">The sequence shown here is derived from an EMBL/GenBank/DDBJ whole genome shotgun (WGS) entry which is preliminary data.</text>
</comment>
<protein>
    <submittedName>
        <fullName evidence="3">NAD-dependent epimerase/dehydratase family protein</fullName>
    </submittedName>
</protein>
<feature type="domain" description="NAD-dependent epimerase/dehydratase" evidence="2">
    <location>
        <begin position="4"/>
        <end position="224"/>
    </location>
</feature>
<dbReference type="PANTHER" id="PTHR48079:SF6">
    <property type="entry name" value="NAD(P)-BINDING DOMAIN-CONTAINING PROTEIN-RELATED"/>
    <property type="match status" value="1"/>
</dbReference>
<dbReference type="EMBL" id="QVLS01000006">
    <property type="protein sequence ID" value="RFP78619.1"/>
    <property type="molecule type" value="Genomic_DNA"/>
</dbReference>
<dbReference type="AlphaFoldDB" id="A0A372EIY7"/>
<keyword evidence="4" id="KW-1185">Reference proteome</keyword>
<dbReference type="CDD" id="cd05232">
    <property type="entry name" value="UDP_G4E_4_SDR_e"/>
    <property type="match status" value="1"/>
</dbReference>
<evidence type="ECO:0000313" key="3">
    <source>
        <dbReference type="EMBL" id="RFP78619.1"/>
    </source>
</evidence>
<name>A0A372EIY7_9BURK</name>
<dbReference type="Proteomes" id="UP000261931">
    <property type="component" value="Unassembled WGS sequence"/>
</dbReference>
<reference evidence="3 4" key="1">
    <citation type="submission" date="2018-08" db="EMBL/GenBank/DDBJ databases">
        <title>Hydrogenophaga sp. LA-38 isolated from sludge.</title>
        <authorList>
            <person name="Im W.-T."/>
        </authorList>
    </citation>
    <scope>NUCLEOTIDE SEQUENCE [LARGE SCALE GENOMIC DNA]</scope>
    <source>
        <strain evidence="3 4">LA-38</strain>
    </source>
</reference>
<dbReference type="PANTHER" id="PTHR48079">
    <property type="entry name" value="PROTEIN YEEZ"/>
    <property type="match status" value="1"/>
</dbReference>
<dbReference type="GO" id="GO:0005737">
    <property type="term" value="C:cytoplasm"/>
    <property type="evidence" value="ECO:0007669"/>
    <property type="project" value="TreeGrafter"/>
</dbReference>
<dbReference type="GO" id="GO:0004029">
    <property type="term" value="F:aldehyde dehydrogenase (NAD+) activity"/>
    <property type="evidence" value="ECO:0007669"/>
    <property type="project" value="TreeGrafter"/>
</dbReference>
<dbReference type="Gene3D" id="3.40.50.720">
    <property type="entry name" value="NAD(P)-binding Rossmann-like Domain"/>
    <property type="match status" value="1"/>
</dbReference>
<evidence type="ECO:0000313" key="4">
    <source>
        <dbReference type="Proteomes" id="UP000261931"/>
    </source>
</evidence>
<organism evidence="3 4">
    <name type="scientific">Hydrogenophaga borbori</name>
    <dbReference type="NCBI Taxonomy" id="2294117"/>
    <lineage>
        <taxon>Bacteria</taxon>
        <taxon>Pseudomonadati</taxon>
        <taxon>Pseudomonadota</taxon>
        <taxon>Betaproteobacteria</taxon>
        <taxon>Burkholderiales</taxon>
        <taxon>Comamonadaceae</taxon>
        <taxon>Hydrogenophaga</taxon>
    </lineage>
</organism>
<evidence type="ECO:0000256" key="1">
    <source>
        <dbReference type="SAM" id="MobiDB-lite"/>
    </source>
</evidence>
<dbReference type="InterPro" id="IPR051783">
    <property type="entry name" value="NAD(P)-dependent_oxidoreduct"/>
</dbReference>
<gene>
    <name evidence="3" type="ORF">DY262_10985</name>
</gene>